<dbReference type="InterPro" id="IPR036378">
    <property type="entry name" value="FAS1_dom_sf"/>
</dbReference>
<evidence type="ECO:0000256" key="2">
    <source>
        <dbReference type="SAM" id="SignalP"/>
    </source>
</evidence>
<sequence>MRISLAISLLLVPVFSSAKASMGDQIPVFLDTPGPAYVPQTTPQPTLADLLTIEPSASIFYSYAREIELSQLFSDKDSKITLFVPTNKAVMALARKPHEGPQLDVEIEMTEEQYEKRTKRNVERWVSAHVVPEYPLSFDSNSHKTALNRKSLTFTPVAKNDGKGPEWSRVTLEDGIKIIGKKEALNGDLYLIDGAISVAVS</sequence>
<dbReference type="Pfam" id="PF02469">
    <property type="entry name" value="Fasciclin"/>
    <property type="match status" value="1"/>
</dbReference>
<gene>
    <name evidence="4" type="ORF">AAE3_LOCUS7111</name>
</gene>
<protein>
    <recommendedName>
        <fullName evidence="3">FAS1 domain-containing protein</fullName>
    </recommendedName>
</protein>
<feature type="chain" id="PRO_5035905266" description="FAS1 domain-containing protein" evidence="2">
    <location>
        <begin position="21"/>
        <end position="201"/>
    </location>
</feature>
<keyword evidence="1 2" id="KW-0732">Signal</keyword>
<dbReference type="SUPFAM" id="SSF82153">
    <property type="entry name" value="FAS1 domain"/>
    <property type="match status" value="1"/>
</dbReference>
<evidence type="ECO:0000313" key="5">
    <source>
        <dbReference type="Proteomes" id="UP000467700"/>
    </source>
</evidence>
<feature type="signal peptide" evidence="2">
    <location>
        <begin position="1"/>
        <end position="20"/>
    </location>
</feature>
<dbReference type="InterPro" id="IPR000782">
    <property type="entry name" value="FAS1_domain"/>
</dbReference>
<dbReference type="OrthoDB" id="5551751at2759"/>
<proteinExistence type="predicted"/>
<organism evidence="4 5">
    <name type="scientific">Cyclocybe aegerita</name>
    <name type="common">Black poplar mushroom</name>
    <name type="synonym">Agrocybe aegerita</name>
    <dbReference type="NCBI Taxonomy" id="1973307"/>
    <lineage>
        <taxon>Eukaryota</taxon>
        <taxon>Fungi</taxon>
        <taxon>Dikarya</taxon>
        <taxon>Basidiomycota</taxon>
        <taxon>Agaricomycotina</taxon>
        <taxon>Agaricomycetes</taxon>
        <taxon>Agaricomycetidae</taxon>
        <taxon>Agaricales</taxon>
        <taxon>Agaricineae</taxon>
        <taxon>Bolbitiaceae</taxon>
        <taxon>Cyclocybe</taxon>
    </lineage>
</organism>
<accession>A0A8S0W6P5</accession>
<dbReference type="InterPro" id="IPR040200">
    <property type="entry name" value="Mug57-like"/>
</dbReference>
<comment type="caution">
    <text evidence="4">The sequence shown here is derived from an EMBL/GenBank/DDBJ whole genome shotgun (WGS) entry which is preliminary data.</text>
</comment>
<dbReference type="PANTHER" id="PTHR28156:SF1">
    <property type="entry name" value="FAS1 DOMAIN-CONTAINING PROTEIN YDR262W"/>
    <property type="match status" value="1"/>
</dbReference>
<dbReference type="PANTHER" id="PTHR28156">
    <property type="entry name" value="FAS1 DOMAIN-CONTAINING PROTEIN YDR262W"/>
    <property type="match status" value="1"/>
</dbReference>
<feature type="domain" description="FAS1" evidence="3">
    <location>
        <begin position="44"/>
        <end position="196"/>
    </location>
</feature>
<dbReference type="Proteomes" id="UP000467700">
    <property type="component" value="Unassembled WGS sequence"/>
</dbReference>
<dbReference type="PROSITE" id="PS50213">
    <property type="entry name" value="FAS1"/>
    <property type="match status" value="1"/>
</dbReference>
<dbReference type="EMBL" id="CACVBS010000046">
    <property type="protein sequence ID" value="CAA7264938.1"/>
    <property type="molecule type" value="Genomic_DNA"/>
</dbReference>
<name>A0A8S0W6P5_CYCAE</name>
<dbReference type="Gene3D" id="2.30.180.10">
    <property type="entry name" value="FAS1 domain"/>
    <property type="match status" value="1"/>
</dbReference>
<dbReference type="AlphaFoldDB" id="A0A8S0W6P5"/>
<evidence type="ECO:0000256" key="1">
    <source>
        <dbReference type="ARBA" id="ARBA00022729"/>
    </source>
</evidence>
<evidence type="ECO:0000259" key="3">
    <source>
        <dbReference type="PROSITE" id="PS50213"/>
    </source>
</evidence>
<reference evidence="4 5" key="1">
    <citation type="submission" date="2020-01" db="EMBL/GenBank/DDBJ databases">
        <authorList>
            <person name="Gupta K D."/>
        </authorList>
    </citation>
    <scope>NUCLEOTIDE SEQUENCE [LARGE SCALE GENOMIC DNA]</scope>
</reference>
<evidence type="ECO:0000313" key="4">
    <source>
        <dbReference type="EMBL" id="CAA7264938.1"/>
    </source>
</evidence>
<keyword evidence="5" id="KW-1185">Reference proteome</keyword>